<keyword evidence="2" id="KW-0238">DNA-binding</keyword>
<dbReference type="PROSITE" id="PS50995">
    <property type="entry name" value="HTH_MARR_2"/>
    <property type="match status" value="1"/>
</dbReference>
<feature type="domain" description="HTH marR-type" evidence="4">
    <location>
        <begin position="1"/>
        <end position="137"/>
    </location>
</feature>
<dbReference type="GO" id="GO:0003677">
    <property type="term" value="F:DNA binding"/>
    <property type="evidence" value="ECO:0007669"/>
    <property type="project" value="UniProtKB-KW"/>
</dbReference>
<dbReference type="InterPro" id="IPR036390">
    <property type="entry name" value="WH_DNA-bd_sf"/>
</dbReference>
<proteinExistence type="predicted"/>
<dbReference type="SUPFAM" id="SSF46785">
    <property type="entry name" value="Winged helix' DNA-binding domain"/>
    <property type="match status" value="1"/>
</dbReference>
<dbReference type="PANTHER" id="PTHR42756:SF1">
    <property type="entry name" value="TRANSCRIPTIONAL REPRESSOR OF EMRAB OPERON"/>
    <property type="match status" value="1"/>
</dbReference>
<dbReference type="GO" id="GO:0003700">
    <property type="term" value="F:DNA-binding transcription factor activity"/>
    <property type="evidence" value="ECO:0007669"/>
    <property type="project" value="InterPro"/>
</dbReference>
<dbReference type="PANTHER" id="PTHR42756">
    <property type="entry name" value="TRANSCRIPTIONAL REGULATOR, MARR"/>
    <property type="match status" value="1"/>
</dbReference>
<evidence type="ECO:0000313" key="6">
    <source>
        <dbReference type="Proteomes" id="UP000674938"/>
    </source>
</evidence>
<comment type="caution">
    <text evidence="5">The sequence shown here is derived from an EMBL/GenBank/DDBJ whole genome shotgun (WGS) entry which is preliminary data.</text>
</comment>
<dbReference type="EMBL" id="JAEEGA010000021">
    <property type="protein sequence ID" value="MBP1043986.1"/>
    <property type="molecule type" value="Genomic_DNA"/>
</dbReference>
<dbReference type="SMART" id="SM00347">
    <property type="entry name" value="HTH_MARR"/>
    <property type="match status" value="1"/>
</dbReference>
<evidence type="ECO:0000313" key="5">
    <source>
        <dbReference type="EMBL" id="MBP1043986.1"/>
    </source>
</evidence>
<evidence type="ECO:0000259" key="4">
    <source>
        <dbReference type="PROSITE" id="PS50995"/>
    </source>
</evidence>
<keyword evidence="6" id="KW-1185">Reference proteome</keyword>
<dbReference type="InterPro" id="IPR036388">
    <property type="entry name" value="WH-like_DNA-bd_sf"/>
</dbReference>
<dbReference type="InterPro" id="IPR000835">
    <property type="entry name" value="HTH_MarR-typ"/>
</dbReference>
<evidence type="ECO:0000256" key="3">
    <source>
        <dbReference type="ARBA" id="ARBA00023163"/>
    </source>
</evidence>
<keyword evidence="3" id="KW-0804">Transcription</keyword>
<evidence type="ECO:0000256" key="2">
    <source>
        <dbReference type="ARBA" id="ARBA00023125"/>
    </source>
</evidence>
<dbReference type="Pfam" id="PF01047">
    <property type="entry name" value="MarR"/>
    <property type="match status" value="1"/>
</dbReference>
<dbReference type="AlphaFoldDB" id="A0A940PI30"/>
<accession>A0A940PI30</accession>
<evidence type="ECO:0000256" key="1">
    <source>
        <dbReference type="ARBA" id="ARBA00023015"/>
    </source>
</evidence>
<name>A0A940PI30_9ENTE</name>
<protein>
    <submittedName>
        <fullName evidence="5">MarR family transcriptional regulator</fullName>
    </submittedName>
</protein>
<sequence>MEKISLSNVVWLRMIRFIHLSNQLSNEHLKEFGLTVAQFDTLIQIKVYQPLTQGALAEKTTVTQGGISRMLSRLEKDGYIHRKTEWKTKTISLTQAGEAILSQAQPSQEAFQERFFTEALTVDELQEFSRMMSKIHRKALEH</sequence>
<dbReference type="PRINTS" id="PR00598">
    <property type="entry name" value="HTHMARR"/>
</dbReference>
<keyword evidence="1" id="KW-0805">Transcription regulation</keyword>
<organism evidence="5 6">
    <name type="scientific">Vagococcus allomyrinae</name>
    <dbReference type="NCBI Taxonomy" id="2794353"/>
    <lineage>
        <taxon>Bacteria</taxon>
        <taxon>Bacillati</taxon>
        <taxon>Bacillota</taxon>
        <taxon>Bacilli</taxon>
        <taxon>Lactobacillales</taxon>
        <taxon>Enterococcaceae</taxon>
        <taxon>Vagococcus</taxon>
    </lineage>
</organism>
<dbReference type="RefSeq" id="WP_209532005.1">
    <property type="nucleotide sequence ID" value="NZ_JAEEGA010000021.1"/>
</dbReference>
<reference evidence="5" key="1">
    <citation type="submission" date="2020-12" db="EMBL/GenBank/DDBJ databases">
        <title>Vagococcus allomyrinae sp. nov. and Enterococcus lavae sp. nov., isolated from the larvae of Allomyrina dichotoma.</title>
        <authorList>
            <person name="Lee S.D."/>
        </authorList>
    </citation>
    <scope>NUCLEOTIDE SEQUENCE</scope>
    <source>
        <strain evidence="5">BWB3-3</strain>
    </source>
</reference>
<dbReference type="Gene3D" id="1.10.10.10">
    <property type="entry name" value="Winged helix-like DNA-binding domain superfamily/Winged helix DNA-binding domain"/>
    <property type="match status" value="1"/>
</dbReference>
<dbReference type="Proteomes" id="UP000674938">
    <property type="component" value="Unassembled WGS sequence"/>
</dbReference>
<gene>
    <name evidence="5" type="ORF">I6N95_23535</name>
</gene>